<dbReference type="Gene3D" id="3.30.420.40">
    <property type="match status" value="2"/>
</dbReference>
<organism evidence="3 4">
    <name type="scientific">Mycetocola tolaasinivorans</name>
    <dbReference type="NCBI Taxonomy" id="76635"/>
    <lineage>
        <taxon>Bacteria</taxon>
        <taxon>Bacillati</taxon>
        <taxon>Actinomycetota</taxon>
        <taxon>Actinomycetes</taxon>
        <taxon>Micrococcales</taxon>
        <taxon>Microbacteriaceae</taxon>
        <taxon>Mycetocola</taxon>
    </lineage>
</organism>
<comment type="similarity">
    <text evidence="1">Belongs to the ROK (NagC/XylR) family.</text>
</comment>
<sequence>MADSGSPFSRRALPAGDGSTPVLRGGTSNDQLRRYNLSAVMTLVHRLGGVSRAELTRLTGLTRSAIGGLVAELTELGLVVEMAPADETGRVGRPSLQVMPDEHLVAIAVAPDSDAITVGLVGLGGEVIRRVRYDTMRVPSVADTVKITQSVIAGMQHEISGRYRVVGVGIAVPGLVASASGRVLLAPQLNWHDQNLTEPLQRALGYPVYAGNDASLGALAETHFGAARGVQNLVYLNGSARGIGGGLIIDGTAVRGTDGYAGELGHTLVNSAGIQCHCGRIGCLETEVNLPRLLKVLGLRRADQDELDVALGISRDPAVHAEVRRQIDSLSEAISNFVNLFNPEMVVLSGFLGSLLTVGRERLTESIRVRSMSSRARQVRIERAELRSRLPMVGAAEVAFAPILADPAGHAAPR</sequence>
<protein>
    <submittedName>
        <fullName evidence="3">ROK family transcriptional regulator</fullName>
    </submittedName>
</protein>
<dbReference type="InterPro" id="IPR043129">
    <property type="entry name" value="ATPase_NBD"/>
</dbReference>
<dbReference type="InterPro" id="IPR000600">
    <property type="entry name" value="ROK"/>
</dbReference>
<keyword evidence="4" id="KW-1185">Reference proteome</keyword>
<evidence type="ECO:0000256" key="2">
    <source>
        <dbReference type="SAM" id="MobiDB-lite"/>
    </source>
</evidence>
<dbReference type="Gene3D" id="1.10.10.10">
    <property type="entry name" value="Winged helix-like DNA-binding domain superfamily/Winged helix DNA-binding domain"/>
    <property type="match status" value="1"/>
</dbReference>
<dbReference type="SUPFAM" id="SSF53067">
    <property type="entry name" value="Actin-like ATPase domain"/>
    <property type="match status" value="1"/>
</dbReference>
<accession>A0A3L7ABE8</accession>
<dbReference type="PANTHER" id="PTHR18964:SF149">
    <property type="entry name" value="BIFUNCTIONAL UDP-N-ACETYLGLUCOSAMINE 2-EPIMERASE_N-ACETYLMANNOSAMINE KINASE"/>
    <property type="match status" value="1"/>
</dbReference>
<dbReference type="AlphaFoldDB" id="A0A3L7ABE8"/>
<dbReference type="SUPFAM" id="SSF46785">
    <property type="entry name" value="Winged helix' DNA-binding domain"/>
    <property type="match status" value="1"/>
</dbReference>
<name>A0A3L7ABE8_9MICO</name>
<evidence type="ECO:0000256" key="1">
    <source>
        <dbReference type="ARBA" id="ARBA00006479"/>
    </source>
</evidence>
<dbReference type="Proteomes" id="UP000272503">
    <property type="component" value="Unassembled WGS sequence"/>
</dbReference>
<dbReference type="InterPro" id="IPR036388">
    <property type="entry name" value="WH-like_DNA-bd_sf"/>
</dbReference>
<comment type="caution">
    <text evidence="3">The sequence shown here is derived from an EMBL/GenBank/DDBJ whole genome shotgun (WGS) entry which is preliminary data.</text>
</comment>
<dbReference type="OrthoDB" id="5174513at2"/>
<dbReference type="InterPro" id="IPR036390">
    <property type="entry name" value="WH_DNA-bd_sf"/>
</dbReference>
<dbReference type="RefSeq" id="WP_121647309.1">
    <property type="nucleotide sequence ID" value="NZ_RCUX01000002.1"/>
</dbReference>
<feature type="region of interest" description="Disordered" evidence="2">
    <location>
        <begin position="1"/>
        <end position="28"/>
    </location>
</feature>
<evidence type="ECO:0000313" key="4">
    <source>
        <dbReference type="Proteomes" id="UP000272503"/>
    </source>
</evidence>
<dbReference type="PANTHER" id="PTHR18964">
    <property type="entry name" value="ROK (REPRESSOR, ORF, KINASE) FAMILY"/>
    <property type="match status" value="1"/>
</dbReference>
<gene>
    <name evidence="3" type="ORF">D9V32_02415</name>
</gene>
<proteinExistence type="inferred from homology"/>
<dbReference type="EMBL" id="RCUX01000002">
    <property type="protein sequence ID" value="RLP77325.1"/>
    <property type="molecule type" value="Genomic_DNA"/>
</dbReference>
<dbReference type="Pfam" id="PF00480">
    <property type="entry name" value="ROK"/>
    <property type="match status" value="1"/>
</dbReference>
<reference evidence="3 4" key="1">
    <citation type="submission" date="2018-10" db="EMBL/GenBank/DDBJ databases">
        <authorList>
            <person name="Li J."/>
        </authorList>
    </citation>
    <scope>NUCLEOTIDE SEQUENCE [LARGE SCALE GENOMIC DNA]</scope>
    <source>
        <strain evidence="3 4">IF 016277</strain>
    </source>
</reference>
<evidence type="ECO:0000313" key="3">
    <source>
        <dbReference type="EMBL" id="RLP77325.1"/>
    </source>
</evidence>